<dbReference type="PROSITE" id="PS51402">
    <property type="entry name" value="CATALASE_3"/>
    <property type="match status" value="1"/>
</dbReference>
<proteinExistence type="inferred from homology"/>
<dbReference type="CDD" id="cd06558">
    <property type="entry name" value="crotonase-like"/>
    <property type="match status" value="1"/>
</dbReference>
<dbReference type="Gene3D" id="3.90.226.10">
    <property type="entry name" value="2-enoyl-CoA Hydratase, Chain A, domain 1"/>
    <property type="match status" value="1"/>
</dbReference>
<dbReference type="SUPFAM" id="SSF49503">
    <property type="entry name" value="Cupredoxins"/>
    <property type="match status" value="2"/>
</dbReference>
<dbReference type="InterPro" id="IPR020835">
    <property type="entry name" value="Catalase_sf"/>
</dbReference>
<dbReference type="GO" id="GO:0009234">
    <property type="term" value="P:menaquinone biosynthetic process"/>
    <property type="evidence" value="ECO:0007669"/>
    <property type="project" value="TreeGrafter"/>
</dbReference>
<dbReference type="InterPro" id="IPR001753">
    <property type="entry name" value="Enoyl-CoA_hydra/iso"/>
</dbReference>
<dbReference type="GO" id="GO:0042744">
    <property type="term" value="P:hydrogen peroxide catabolic process"/>
    <property type="evidence" value="ECO:0007669"/>
    <property type="project" value="UniProtKB-KW"/>
</dbReference>
<dbReference type="Proteomes" id="UP001237642">
    <property type="component" value="Unassembled WGS sequence"/>
</dbReference>
<sequence length="528" mass="58869">MNLLKAASLEGPVLLEDYHLVEKLANFDRERIPERVVHARGATAKGFFEVTHDITHLTCADFLRAPGVQTPVKSPLLSNDTYHRIHGHVSTREPVWEIACDELGIDYTDIVYEKATDEGIAKITINRPERRNAFRPQTIKELIRAFNDARDDNSVGVIILTGKDGLSPIDLMVETETHRATPGGTGCVKTIGNYAAEVGRFDDLDKFLQQDGYTGVYQARTGDSCDGCATFWKTKQVFDGLIGTMPLQILNLRLVAHHNLLCNGTSDQFVFLSERTGDGVGEVEAVRFTVLHVENIEFKKFGLGDNVAQLCVLKVCKTYRLRVSNVGISTSLNFRIQGHNLLLAETEGSYIVQQNYTSLDIHVGQTYSFLLSTDQNASTDYYIVASARFVNESVWRRVTGVGILRYSNSKGKASGPLPEAPQDQFDKTFSMNQARSIRWNVSSSGARPNPQGSFKYGSINVTDVYVLRNKPPVTIDGKRRTTLNGISFVNPHTPIRLADQYKVKNVYKADFPTRPITGPPKMEEKYIP</sequence>
<dbReference type="Pfam" id="PF00378">
    <property type="entry name" value="ECH_1"/>
    <property type="match status" value="1"/>
</dbReference>
<dbReference type="Gene3D" id="2.40.180.10">
    <property type="entry name" value="Catalase core domain"/>
    <property type="match status" value="1"/>
</dbReference>
<dbReference type="PROSITE" id="PS00438">
    <property type="entry name" value="CATALASE_2"/>
    <property type="match status" value="1"/>
</dbReference>
<dbReference type="GO" id="GO:0008935">
    <property type="term" value="F:1,4-dihydroxy-2-naphthoyl-CoA synthase activity"/>
    <property type="evidence" value="ECO:0007669"/>
    <property type="project" value="TreeGrafter"/>
</dbReference>
<dbReference type="GO" id="GO:0020037">
    <property type="term" value="F:heme binding"/>
    <property type="evidence" value="ECO:0007669"/>
    <property type="project" value="InterPro"/>
</dbReference>
<dbReference type="SMART" id="SM01060">
    <property type="entry name" value="Catalase"/>
    <property type="match status" value="1"/>
</dbReference>
<dbReference type="Pfam" id="PF00199">
    <property type="entry name" value="Catalase"/>
    <property type="match status" value="1"/>
</dbReference>
<keyword evidence="2" id="KW-0376">Hydrogen peroxide</keyword>
<keyword evidence="5" id="KW-1185">Reference proteome</keyword>
<dbReference type="Pfam" id="PF00394">
    <property type="entry name" value="Cu-oxidase"/>
    <property type="match status" value="1"/>
</dbReference>
<dbReference type="GO" id="GO:0005829">
    <property type="term" value="C:cytosol"/>
    <property type="evidence" value="ECO:0007669"/>
    <property type="project" value="TreeGrafter"/>
</dbReference>
<dbReference type="GO" id="GO:0004096">
    <property type="term" value="F:catalase activity"/>
    <property type="evidence" value="ECO:0007669"/>
    <property type="project" value="InterPro"/>
</dbReference>
<keyword evidence="2" id="KW-0560">Oxidoreductase</keyword>
<dbReference type="AlphaFoldDB" id="A0AAD8MCV0"/>
<dbReference type="FunFam" id="2.60.40.420:FF:000012">
    <property type="entry name" value="Monocopper oxidase-like protein"/>
    <property type="match status" value="1"/>
</dbReference>
<evidence type="ECO:0000256" key="1">
    <source>
        <dbReference type="ARBA" id="ARBA00005329"/>
    </source>
</evidence>
<dbReference type="InterPro" id="IPR043132">
    <property type="entry name" value="BCAT-like_C"/>
</dbReference>
<keyword evidence="2" id="KW-0575">Peroxidase</keyword>
<dbReference type="InterPro" id="IPR029045">
    <property type="entry name" value="ClpP/crotonase-like_dom_sf"/>
</dbReference>
<feature type="domain" description="Catalase core" evidence="3">
    <location>
        <begin position="2"/>
        <end position="246"/>
    </location>
</feature>
<dbReference type="Gene3D" id="3.20.10.10">
    <property type="entry name" value="D-amino Acid Aminotransferase, subunit A, domain 2"/>
    <property type="match status" value="1"/>
</dbReference>
<dbReference type="InterPro" id="IPR011614">
    <property type="entry name" value="Catalase_core"/>
</dbReference>
<dbReference type="SUPFAM" id="SSF52096">
    <property type="entry name" value="ClpP/crotonase"/>
    <property type="match status" value="1"/>
</dbReference>
<dbReference type="InterPro" id="IPR001117">
    <property type="entry name" value="Cu-oxidase_2nd"/>
</dbReference>
<dbReference type="InterPro" id="IPR018028">
    <property type="entry name" value="Catalase"/>
</dbReference>
<dbReference type="InterPro" id="IPR008972">
    <property type="entry name" value="Cupredoxin"/>
</dbReference>
<accession>A0AAD8MCV0</accession>
<comment type="similarity">
    <text evidence="1">Belongs to the catalase family.</text>
</comment>
<evidence type="ECO:0000313" key="4">
    <source>
        <dbReference type="EMBL" id="KAK1368044.1"/>
    </source>
</evidence>
<evidence type="ECO:0000256" key="2">
    <source>
        <dbReference type="ARBA" id="ARBA00023324"/>
    </source>
</evidence>
<evidence type="ECO:0000259" key="3">
    <source>
        <dbReference type="SMART" id="SM01060"/>
    </source>
</evidence>
<comment type="caution">
    <text evidence="4">The sequence shown here is derived from an EMBL/GenBank/DDBJ whole genome shotgun (WGS) entry which is preliminary data.</text>
</comment>
<dbReference type="PANTHER" id="PTHR43113:SF1">
    <property type="entry name" value="1,4-DIHYDROXY-2-NAPHTHOYL-COA SYNTHASE, PEROXISOMAL"/>
    <property type="match status" value="1"/>
</dbReference>
<dbReference type="PANTHER" id="PTHR43113">
    <property type="entry name" value="NUCLEOSIDE-DIPHOSPHATE-SUGAR EPIMERASE"/>
    <property type="match status" value="1"/>
</dbReference>
<dbReference type="InterPro" id="IPR024708">
    <property type="entry name" value="Catalase_AS"/>
</dbReference>
<dbReference type="Gene3D" id="2.60.40.420">
    <property type="entry name" value="Cupredoxins - blue copper proteins"/>
    <property type="match status" value="1"/>
</dbReference>
<organism evidence="4 5">
    <name type="scientific">Heracleum sosnowskyi</name>
    <dbReference type="NCBI Taxonomy" id="360622"/>
    <lineage>
        <taxon>Eukaryota</taxon>
        <taxon>Viridiplantae</taxon>
        <taxon>Streptophyta</taxon>
        <taxon>Embryophyta</taxon>
        <taxon>Tracheophyta</taxon>
        <taxon>Spermatophyta</taxon>
        <taxon>Magnoliopsida</taxon>
        <taxon>eudicotyledons</taxon>
        <taxon>Gunneridae</taxon>
        <taxon>Pentapetalae</taxon>
        <taxon>asterids</taxon>
        <taxon>campanulids</taxon>
        <taxon>Apiales</taxon>
        <taxon>Apiaceae</taxon>
        <taxon>Apioideae</taxon>
        <taxon>apioid superclade</taxon>
        <taxon>Tordylieae</taxon>
        <taxon>Tordyliinae</taxon>
        <taxon>Heracleum</taxon>
    </lineage>
</organism>
<protein>
    <recommendedName>
        <fullName evidence="3">Catalase core domain-containing protein</fullName>
    </recommendedName>
</protein>
<dbReference type="SUPFAM" id="SSF56634">
    <property type="entry name" value="Heme-dependent catalase-like"/>
    <property type="match status" value="1"/>
</dbReference>
<reference evidence="4" key="1">
    <citation type="submission" date="2023-02" db="EMBL/GenBank/DDBJ databases">
        <title>Genome of toxic invasive species Heracleum sosnowskyi carries increased number of genes despite the absence of recent whole-genome duplications.</title>
        <authorList>
            <person name="Schelkunov M."/>
            <person name="Shtratnikova V."/>
            <person name="Makarenko M."/>
            <person name="Klepikova A."/>
            <person name="Omelchenko D."/>
            <person name="Novikova G."/>
            <person name="Obukhova E."/>
            <person name="Bogdanov V."/>
            <person name="Penin A."/>
            <person name="Logacheva M."/>
        </authorList>
    </citation>
    <scope>NUCLEOTIDE SEQUENCE</scope>
    <source>
        <strain evidence="4">Hsosn_3</strain>
        <tissue evidence="4">Leaf</tissue>
    </source>
</reference>
<reference evidence="4" key="2">
    <citation type="submission" date="2023-05" db="EMBL/GenBank/DDBJ databases">
        <authorList>
            <person name="Schelkunov M.I."/>
        </authorList>
    </citation>
    <scope>NUCLEOTIDE SEQUENCE</scope>
    <source>
        <strain evidence="4">Hsosn_3</strain>
        <tissue evidence="4">Leaf</tissue>
    </source>
</reference>
<evidence type="ECO:0000313" key="5">
    <source>
        <dbReference type="Proteomes" id="UP001237642"/>
    </source>
</evidence>
<gene>
    <name evidence="4" type="ORF">POM88_034136</name>
</gene>
<dbReference type="EMBL" id="JAUIZM010000008">
    <property type="protein sequence ID" value="KAK1368044.1"/>
    <property type="molecule type" value="Genomic_DNA"/>
</dbReference>
<name>A0AAD8MCV0_9APIA</name>
<dbReference type="GO" id="GO:0006979">
    <property type="term" value="P:response to oxidative stress"/>
    <property type="evidence" value="ECO:0007669"/>
    <property type="project" value="InterPro"/>
</dbReference>